<accession>A0ABQ5DGC1</accession>
<evidence type="ECO:0000259" key="1">
    <source>
        <dbReference type="Pfam" id="PF07727"/>
    </source>
</evidence>
<feature type="domain" description="Reverse transcriptase Ty1/copia-type" evidence="1">
    <location>
        <begin position="20"/>
        <end position="80"/>
    </location>
</feature>
<sequence length="242" mass="27735">MVNRYEEETQNRYQEMKLVEIIASLHQEFSMTDLGSLSYFLGIFVVRDSSGMFSSQRKYVVEILEMAYMVHCNPCQTPLQQLTRMWIGLVTLLLDDRLQVIACFLETTYCLGHLSVNRRSLSLVLKQSIVVLANVVDKSCWLLNLLCELHTSLSSATLVYCDNVSVVYLSSNPVQHLRTKHIDIQIHFIRDLVDVGQVRLLHVPSRYQYADIFTNGLPSAFFEEFLTSLSIRCPPAQTAEEC</sequence>
<comment type="caution">
    <text evidence="2">The sequence shown here is derived from an EMBL/GenBank/DDBJ whole genome shotgun (WGS) entry which is preliminary data.</text>
</comment>
<dbReference type="Proteomes" id="UP001151760">
    <property type="component" value="Unassembled WGS sequence"/>
</dbReference>
<dbReference type="EMBL" id="BQNB010015085">
    <property type="protein sequence ID" value="GJT35844.1"/>
    <property type="molecule type" value="Genomic_DNA"/>
</dbReference>
<keyword evidence="3" id="KW-1185">Reference proteome</keyword>
<reference evidence="2" key="1">
    <citation type="journal article" date="2022" name="Int. J. Mol. Sci.">
        <title>Draft Genome of Tanacetum Coccineum: Genomic Comparison of Closely Related Tanacetum-Family Plants.</title>
        <authorList>
            <person name="Yamashiro T."/>
            <person name="Shiraishi A."/>
            <person name="Nakayama K."/>
            <person name="Satake H."/>
        </authorList>
    </citation>
    <scope>NUCLEOTIDE SEQUENCE</scope>
</reference>
<name>A0ABQ5DGC1_9ASTR</name>
<dbReference type="PANTHER" id="PTHR11439">
    <property type="entry name" value="GAG-POL-RELATED RETROTRANSPOSON"/>
    <property type="match status" value="1"/>
</dbReference>
<evidence type="ECO:0000313" key="3">
    <source>
        <dbReference type="Proteomes" id="UP001151760"/>
    </source>
</evidence>
<evidence type="ECO:0000313" key="2">
    <source>
        <dbReference type="EMBL" id="GJT35844.1"/>
    </source>
</evidence>
<dbReference type="InterPro" id="IPR013103">
    <property type="entry name" value="RVT_2"/>
</dbReference>
<protein>
    <submittedName>
        <fullName evidence="2">Ribonuclease H-like domain-containing protein</fullName>
    </submittedName>
</protein>
<dbReference type="PANTHER" id="PTHR11439:SF524">
    <property type="entry name" value="RNA-DIRECTED DNA POLYMERASE, PROTEIN KINASE RLK-PELLE-DLSV FAMILY"/>
    <property type="match status" value="1"/>
</dbReference>
<dbReference type="Pfam" id="PF07727">
    <property type="entry name" value="RVT_2"/>
    <property type="match status" value="1"/>
</dbReference>
<reference evidence="2" key="2">
    <citation type="submission" date="2022-01" db="EMBL/GenBank/DDBJ databases">
        <authorList>
            <person name="Yamashiro T."/>
            <person name="Shiraishi A."/>
            <person name="Satake H."/>
            <person name="Nakayama K."/>
        </authorList>
    </citation>
    <scope>NUCLEOTIDE SEQUENCE</scope>
</reference>
<gene>
    <name evidence="2" type="ORF">Tco_0926263</name>
</gene>
<dbReference type="CDD" id="cd09272">
    <property type="entry name" value="RNase_HI_RT_Ty1"/>
    <property type="match status" value="1"/>
</dbReference>
<organism evidence="2 3">
    <name type="scientific">Tanacetum coccineum</name>
    <dbReference type="NCBI Taxonomy" id="301880"/>
    <lineage>
        <taxon>Eukaryota</taxon>
        <taxon>Viridiplantae</taxon>
        <taxon>Streptophyta</taxon>
        <taxon>Embryophyta</taxon>
        <taxon>Tracheophyta</taxon>
        <taxon>Spermatophyta</taxon>
        <taxon>Magnoliopsida</taxon>
        <taxon>eudicotyledons</taxon>
        <taxon>Gunneridae</taxon>
        <taxon>Pentapetalae</taxon>
        <taxon>asterids</taxon>
        <taxon>campanulids</taxon>
        <taxon>Asterales</taxon>
        <taxon>Asteraceae</taxon>
        <taxon>Asteroideae</taxon>
        <taxon>Anthemideae</taxon>
        <taxon>Anthemidinae</taxon>
        <taxon>Tanacetum</taxon>
    </lineage>
</organism>
<proteinExistence type="predicted"/>